<organism evidence="1 2">
    <name type="scientific">Marinitenerispora sediminis</name>
    <dbReference type="NCBI Taxonomy" id="1931232"/>
    <lineage>
        <taxon>Bacteria</taxon>
        <taxon>Bacillati</taxon>
        <taxon>Actinomycetota</taxon>
        <taxon>Actinomycetes</taxon>
        <taxon>Streptosporangiales</taxon>
        <taxon>Nocardiopsidaceae</taxon>
        <taxon>Marinitenerispora</taxon>
    </lineage>
</organism>
<proteinExistence type="predicted"/>
<gene>
    <name evidence="1" type="ORF">DEF24_06570</name>
</gene>
<reference evidence="1 2" key="1">
    <citation type="submission" date="2018-04" db="EMBL/GenBank/DDBJ databases">
        <title>Novel actinobacteria from marine sediment.</title>
        <authorList>
            <person name="Ng Z.Y."/>
            <person name="Tan G.Y.A."/>
        </authorList>
    </citation>
    <scope>NUCLEOTIDE SEQUENCE [LARGE SCALE GENOMIC DNA]</scope>
    <source>
        <strain evidence="1 2">TPS81</strain>
    </source>
</reference>
<name>A0A368TBN8_9ACTN</name>
<comment type="caution">
    <text evidence="1">The sequence shown here is derived from an EMBL/GenBank/DDBJ whole genome shotgun (WGS) entry which is preliminary data.</text>
</comment>
<keyword evidence="2" id="KW-1185">Reference proteome</keyword>
<sequence>MREQYMSVLDRLLHPLPTWLPLADTHGFWLASLNQGADAVCGRWLQSGAYIHLSVVCCPNRWEAHPCPTTGKAAPEAIRW</sequence>
<accession>A0A368TBN8</accession>
<dbReference type="AlphaFoldDB" id="A0A368TBN8"/>
<evidence type="ECO:0000313" key="2">
    <source>
        <dbReference type="Proteomes" id="UP000253318"/>
    </source>
</evidence>
<dbReference type="Proteomes" id="UP000253318">
    <property type="component" value="Unassembled WGS sequence"/>
</dbReference>
<protein>
    <submittedName>
        <fullName evidence="1">Uncharacterized protein</fullName>
    </submittedName>
</protein>
<evidence type="ECO:0000313" key="1">
    <source>
        <dbReference type="EMBL" id="RCV60654.1"/>
    </source>
</evidence>
<dbReference type="EMBL" id="QEIN01000036">
    <property type="protein sequence ID" value="RCV60654.1"/>
    <property type="molecule type" value="Genomic_DNA"/>
</dbReference>